<dbReference type="GO" id="GO:0035312">
    <property type="term" value="F:5'-3' DNA exonuclease activity"/>
    <property type="evidence" value="ECO:0007669"/>
    <property type="project" value="TreeGrafter"/>
</dbReference>
<dbReference type="Proteomes" id="UP000052008">
    <property type="component" value="Unassembled WGS sequence"/>
</dbReference>
<dbReference type="CDD" id="cd07432">
    <property type="entry name" value="PHP_HisPPase"/>
    <property type="match status" value="1"/>
</dbReference>
<dbReference type="InterPro" id="IPR016195">
    <property type="entry name" value="Pol/histidinol_Pase-like"/>
</dbReference>
<dbReference type="SMART" id="SM00481">
    <property type="entry name" value="POLIIIAc"/>
    <property type="match status" value="1"/>
</dbReference>
<dbReference type="PANTHER" id="PTHR42924">
    <property type="entry name" value="EXONUCLEASE"/>
    <property type="match status" value="1"/>
</dbReference>
<dbReference type="STRING" id="1703770.AMJ39_03525"/>
<dbReference type="InterPro" id="IPR052018">
    <property type="entry name" value="PHP_domain"/>
</dbReference>
<dbReference type="Pfam" id="PF13263">
    <property type="entry name" value="PHP_C"/>
    <property type="match status" value="1"/>
</dbReference>
<dbReference type="Gene3D" id="3.20.20.140">
    <property type="entry name" value="Metal-dependent hydrolases"/>
    <property type="match status" value="1"/>
</dbReference>
<dbReference type="PANTHER" id="PTHR42924:SF3">
    <property type="entry name" value="POLYMERASE_HISTIDINOL PHOSPHATASE N-TERMINAL DOMAIN-CONTAINING PROTEIN"/>
    <property type="match status" value="1"/>
</dbReference>
<comment type="caution">
    <text evidence="2">The sequence shown here is derived from an EMBL/GenBank/DDBJ whole genome shotgun (WGS) entry which is preliminary data.</text>
</comment>
<name>A0A0S7WU29_UNCT6</name>
<feature type="domain" description="Polymerase/histidinol phosphatase N-terminal" evidence="1">
    <location>
        <begin position="7"/>
        <end position="75"/>
    </location>
</feature>
<protein>
    <recommendedName>
        <fullName evidence="1">Polymerase/histidinol phosphatase N-terminal domain-containing protein</fullName>
    </recommendedName>
</protein>
<accession>A0A0S7WU29</accession>
<dbReference type="AlphaFoldDB" id="A0A0S7WU29"/>
<gene>
    <name evidence="2" type="ORF">AMJ39_03525</name>
</gene>
<dbReference type="EMBL" id="LIZS01000014">
    <property type="protein sequence ID" value="KPJ53709.1"/>
    <property type="molecule type" value="Genomic_DNA"/>
</dbReference>
<dbReference type="InterPro" id="IPR004013">
    <property type="entry name" value="PHP_dom"/>
</dbReference>
<dbReference type="GO" id="GO:0004534">
    <property type="term" value="F:5'-3' RNA exonuclease activity"/>
    <property type="evidence" value="ECO:0007669"/>
    <property type="project" value="TreeGrafter"/>
</dbReference>
<reference evidence="2 3" key="1">
    <citation type="journal article" date="2015" name="Microbiome">
        <title>Genomic resolution of linkages in carbon, nitrogen, and sulfur cycling among widespread estuary sediment bacteria.</title>
        <authorList>
            <person name="Baker B.J."/>
            <person name="Lazar C.S."/>
            <person name="Teske A.P."/>
            <person name="Dick G.J."/>
        </authorList>
    </citation>
    <scope>NUCLEOTIDE SEQUENCE [LARGE SCALE GENOMIC DNA]</scope>
    <source>
        <strain evidence="2">DG_24</strain>
    </source>
</reference>
<evidence type="ECO:0000313" key="2">
    <source>
        <dbReference type="EMBL" id="KPJ53709.1"/>
    </source>
</evidence>
<dbReference type="PATRIC" id="fig|1703770.3.peg.1518"/>
<evidence type="ECO:0000313" key="3">
    <source>
        <dbReference type="Proteomes" id="UP000052008"/>
    </source>
</evidence>
<sequence>MMREFSADLHLHTCLSPCADPEMIPRMIVRQAKQVGLDIIAICDHNSMDNVDAVTRAGESEGLCVIPGMEITSREEVHILGLFRTEASLREMQRIVYDSLPGENDEEAFGPQTIVDEYDRVIGSNTKLLIGATTLAVEEVVQAVHRLQGLAIASHVDREGFSIIGQLGFIPPALGLDALEVSRPQAAEAWKDYPVITCSDAHFLSDIGRATTTFTLEEATIDEIELALLDKDGRKVTVH</sequence>
<proteinExistence type="predicted"/>
<evidence type="ECO:0000259" key="1">
    <source>
        <dbReference type="SMART" id="SM00481"/>
    </source>
</evidence>
<dbReference type="Pfam" id="PF02811">
    <property type="entry name" value="PHP"/>
    <property type="match status" value="1"/>
</dbReference>
<dbReference type="InterPro" id="IPR003141">
    <property type="entry name" value="Pol/His_phosphatase_N"/>
</dbReference>
<dbReference type="SUPFAM" id="SSF89550">
    <property type="entry name" value="PHP domain-like"/>
    <property type="match status" value="1"/>
</dbReference>
<organism evidence="2 3">
    <name type="scientific">candidate division TA06 bacterium DG_24</name>
    <dbReference type="NCBI Taxonomy" id="1703770"/>
    <lineage>
        <taxon>Bacteria</taxon>
        <taxon>Bacteria division TA06</taxon>
    </lineage>
</organism>